<evidence type="ECO:0000313" key="2">
    <source>
        <dbReference type="EMBL" id="TWU37336.1"/>
    </source>
</evidence>
<dbReference type="OrthoDB" id="234653at2"/>
<dbReference type="RefSeq" id="WP_146527693.1">
    <property type="nucleotide sequence ID" value="NZ_SJPV01000005.1"/>
</dbReference>
<keyword evidence="3" id="KW-1185">Reference proteome</keyword>
<dbReference type="AlphaFoldDB" id="A0A5C6DQP6"/>
<keyword evidence="1" id="KW-0812">Transmembrane</keyword>
<dbReference type="Pfam" id="PF12730">
    <property type="entry name" value="ABC2_membrane_4"/>
    <property type="match status" value="1"/>
</dbReference>
<protein>
    <submittedName>
        <fullName evidence="2">ABC-2 family transporter protein</fullName>
    </submittedName>
</protein>
<feature type="transmembrane region" description="Helical" evidence="1">
    <location>
        <begin position="272"/>
        <end position="292"/>
    </location>
</feature>
<accession>A0A5C6DQP6</accession>
<feature type="transmembrane region" description="Helical" evidence="1">
    <location>
        <begin position="304"/>
        <end position="322"/>
    </location>
</feature>
<feature type="transmembrane region" description="Helical" evidence="1">
    <location>
        <begin position="92"/>
        <end position="114"/>
    </location>
</feature>
<reference evidence="2 3" key="1">
    <citation type="submission" date="2019-02" db="EMBL/GenBank/DDBJ databases">
        <title>Deep-cultivation of Planctomycetes and their phenomic and genomic characterization uncovers novel biology.</title>
        <authorList>
            <person name="Wiegand S."/>
            <person name="Jogler M."/>
            <person name="Boedeker C."/>
            <person name="Pinto D."/>
            <person name="Vollmers J."/>
            <person name="Rivas-Marin E."/>
            <person name="Kohn T."/>
            <person name="Peeters S.H."/>
            <person name="Heuer A."/>
            <person name="Rast P."/>
            <person name="Oberbeckmann S."/>
            <person name="Bunk B."/>
            <person name="Jeske O."/>
            <person name="Meyerdierks A."/>
            <person name="Storesund J.E."/>
            <person name="Kallscheuer N."/>
            <person name="Luecker S."/>
            <person name="Lage O.M."/>
            <person name="Pohl T."/>
            <person name="Merkel B.J."/>
            <person name="Hornburger P."/>
            <person name="Mueller R.-W."/>
            <person name="Bruemmer F."/>
            <person name="Labrenz M."/>
            <person name="Spormann A.M."/>
            <person name="Op Den Camp H."/>
            <person name="Overmann J."/>
            <person name="Amann R."/>
            <person name="Jetten M.S.M."/>
            <person name="Mascher T."/>
            <person name="Medema M.H."/>
            <person name="Devos D.P."/>
            <person name="Kaster A.-K."/>
            <person name="Ovreas L."/>
            <person name="Rohde M."/>
            <person name="Galperin M.Y."/>
            <person name="Jogler C."/>
        </authorList>
    </citation>
    <scope>NUCLEOTIDE SEQUENCE [LARGE SCALE GENOMIC DNA]</scope>
    <source>
        <strain evidence="2 3">Poly41</strain>
    </source>
</reference>
<feature type="transmembrane region" description="Helical" evidence="1">
    <location>
        <begin position="162"/>
        <end position="183"/>
    </location>
</feature>
<feature type="transmembrane region" description="Helical" evidence="1">
    <location>
        <begin position="407"/>
        <end position="427"/>
    </location>
</feature>
<name>A0A5C6DQP6_9BACT</name>
<organism evidence="2 3">
    <name type="scientific">Novipirellula artificiosorum</name>
    <dbReference type="NCBI Taxonomy" id="2528016"/>
    <lineage>
        <taxon>Bacteria</taxon>
        <taxon>Pseudomonadati</taxon>
        <taxon>Planctomycetota</taxon>
        <taxon>Planctomycetia</taxon>
        <taxon>Pirellulales</taxon>
        <taxon>Pirellulaceae</taxon>
        <taxon>Novipirellula</taxon>
    </lineage>
</organism>
<proteinExistence type="predicted"/>
<feature type="transmembrane region" description="Helical" evidence="1">
    <location>
        <begin position="350"/>
        <end position="371"/>
    </location>
</feature>
<dbReference type="Proteomes" id="UP000319143">
    <property type="component" value="Unassembled WGS sequence"/>
</dbReference>
<feature type="transmembrane region" description="Helical" evidence="1">
    <location>
        <begin position="134"/>
        <end position="155"/>
    </location>
</feature>
<keyword evidence="1" id="KW-1133">Transmembrane helix</keyword>
<evidence type="ECO:0000313" key="3">
    <source>
        <dbReference type="Proteomes" id="UP000319143"/>
    </source>
</evidence>
<gene>
    <name evidence="2" type="ORF">Poly41_34660</name>
</gene>
<feature type="transmembrane region" description="Helical" evidence="1">
    <location>
        <begin position="465"/>
        <end position="489"/>
    </location>
</feature>
<keyword evidence="1" id="KW-0472">Membrane</keyword>
<sequence length="805" mass="91307">MNIILLRKEFRQLAPLVTAVLLLGLLGFALIEMRPAGWYGQLMSSGYPLLAIPALYAVGAGAMSVSQEKETRTLGWLSSLPLANKRLITTKFSAAVVFWAGLWLVTLLGCYAIESLGTRLFPIHDRATNPIHSMWLVYWILNSFYLLVIGFLTAWRFRSSMTALVMFIPLAIAPAILRFAIAYVQNPFLSYNSSLYDATLGQCLIVVGCSLAFSIWLMNRFARQSLAPEETRLSANPYASVELATDTTIQTSQSVLRPSSAMLWQFFHQNKSVYLSLFGASLVVGVISLGLAPTIDHRNGGWEAFAVFSLFLATAWMGVLVFQGDNLQERIRFLSEQGIGPSKVWITRQLLPFGFVCCACLFYLLVLTRYIHSMDVDEHVPLWLAFWFLAFAYGYAQWFAQLVRNPVLSAIGGPIIAGIALTVVVFVRVDISTRFVCMAAFSVAPFLATFLMMGRWMDRRFGWQFWCTHAAILGLVIMLPIADLAWYVWNSPRMPKDVKVAFREEGRRMGESPRTDGIFLGTMISEEPYEFGEPTIEQRIARAEKRADVQHQINQLRQEMASPNVQGLRIGGYEVQNAVGNLVLARHRLERNADDPLARKDYQRRVEFLYLIADSARRSIHLRSQEAADYAEIALIAELQRPDTQARIGDDTWDRYVALVSDREARNESRRRAVVACWYQFDQTDDDDKHYGSLANFHPNTSWRSGTKHLLTHNARIDHLAWVLLRYLEQGQELSASEKVDLLRQRWPADSNHNNQAAFLLPKWIEDPAQSDWYSFNTAQLPGDQWFAGWEQVGAKLNPSTETFQ</sequence>
<comment type="caution">
    <text evidence="2">The sequence shown here is derived from an EMBL/GenBank/DDBJ whole genome shotgun (WGS) entry which is preliminary data.</text>
</comment>
<evidence type="ECO:0000256" key="1">
    <source>
        <dbReference type="SAM" id="Phobius"/>
    </source>
</evidence>
<dbReference type="EMBL" id="SJPV01000005">
    <property type="protein sequence ID" value="TWU37336.1"/>
    <property type="molecule type" value="Genomic_DNA"/>
</dbReference>
<feature type="transmembrane region" description="Helical" evidence="1">
    <location>
        <begin position="12"/>
        <end position="31"/>
    </location>
</feature>
<feature type="transmembrane region" description="Helical" evidence="1">
    <location>
        <begin position="383"/>
        <end position="400"/>
    </location>
</feature>
<feature type="transmembrane region" description="Helical" evidence="1">
    <location>
        <begin position="433"/>
        <end position="453"/>
    </location>
</feature>
<feature type="transmembrane region" description="Helical" evidence="1">
    <location>
        <begin position="195"/>
        <end position="217"/>
    </location>
</feature>
<feature type="transmembrane region" description="Helical" evidence="1">
    <location>
        <begin position="46"/>
        <end position="65"/>
    </location>
</feature>